<evidence type="ECO:0000313" key="1">
    <source>
        <dbReference type="EMBL" id="CAK9269420.1"/>
    </source>
</evidence>
<dbReference type="EMBL" id="OZ020097">
    <property type="protein sequence ID" value="CAK9269420.1"/>
    <property type="molecule type" value="Genomic_DNA"/>
</dbReference>
<protein>
    <recommendedName>
        <fullName evidence="3">B box-type domain-containing protein</fullName>
    </recommendedName>
</protein>
<keyword evidence="2" id="KW-1185">Reference proteome</keyword>
<evidence type="ECO:0000313" key="2">
    <source>
        <dbReference type="Proteomes" id="UP001497444"/>
    </source>
</evidence>
<accession>A0ABP0WRC9</accession>
<name>A0ABP0WRC9_9BRYO</name>
<gene>
    <name evidence="1" type="ORF">CSSPJE1EN1_LOCUS14898</name>
</gene>
<sequence>MVAMWYCCDCGLLNESTHHNAVYCHCDHHVCGECSHAKRKSSHHHHNHDLHKRFSWGATRHKTKAIHHHHDTRHEMAVQIGSNLLAGILVAAITSAACSVM</sequence>
<organism evidence="1 2">
    <name type="scientific">Sphagnum jensenii</name>
    <dbReference type="NCBI Taxonomy" id="128206"/>
    <lineage>
        <taxon>Eukaryota</taxon>
        <taxon>Viridiplantae</taxon>
        <taxon>Streptophyta</taxon>
        <taxon>Embryophyta</taxon>
        <taxon>Bryophyta</taxon>
        <taxon>Sphagnophytina</taxon>
        <taxon>Sphagnopsida</taxon>
        <taxon>Sphagnales</taxon>
        <taxon>Sphagnaceae</taxon>
        <taxon>Sphagnum</taxon>
    </lineage>
</organism>
<dbReference type="Proteomes" id="UP001497444">
    <property type="component" value="Chromosome 2"/>
</dbReference>
<evidence type="ECO:0008006" key="3">
    <source>
        <dbReference type="Google" id="ProtNLM"/>
    </source>
</evidence>
<reference evidence="1 2" key="1">
    <citation type="submission" date="2024-02" db="EMBL/GenBank/DDBJ databases">
        <authorList>
            <consortium name="ELIXIR-Norway"/>
            <consortium name="Elixir Norway"/>
        </authorList>
    </citation>
    <scope>NUCLEOTIDE SEQUENCE [LARGE SCALE GENOMIC DNA]</scope>
</reference>
<proteinExistence type="predicted"/>